<evidence type="ECO:0000313" key="10">
    <source>
        <dbReference type="EMBL" id="TPX78456.1"/>
    </source>
</evidence>
<dbReference type="Pfam" id="PF04068">
    <property type="entry name" value="Fer4_RLI"/>
    <property type="match status" value="1"/>
</dbReference>
<dbReference type="GO" id="GO:0106388">
    <property type="term" value="F:rRNA small subunit aminocarboxypropyltransferase activity"/>
    <property type="evidence" value="ECO:0007669"/>
    <property type="project" value="UniProtKB-EC"/>
</dbReference>
<gene>
    <name evidence="6" type="primary">TSR3</name>
    <name evidence="10" type="ORF">CcCBS67573_g00337</name>
</gene>
<comment type="catalytic activity">
    <reaction evidence="6">
        <text>an N(1)-methylpseudouridine in rRNA + S-adenosyl-L-methionine = N(1)-methyl-N(3)-[(3S)-3-amino-3-carboxypropyl]pseudouridine in rRNA + S-methyl-5'-thioadenosine + H(+)</text>
        <dbReference type="Rhea" id="RHEA:63296"/>
        <dbReference type="Rhea" id="RHEA-COMP:11634"/>
        <dbReference type="Rhea" id="RHEA-COMP:16310"/>
        <dbReference type="ChEBI" id="CHEBI:15378"/>
        <dbReference type="ChEBI" id="CHEBI:17509"/>
        <dbReference type="ChEBI" id="CHEBI:59789"/>
        <dbReference type="ChEBI" id="CHEBI:74890"/>
        <dbReference type="ChEBI" id="CHEBI:146234"/>
        <dbReference type="EC" id="2.5.1.157"/>
    </reaction>
</comment>
<sequence length="336" mass="37267">MGKFDRNSKGKPNQPHHTGRNQRADRNDVNAYEDSSNAVRNESSDESSDNDSIEIDLPPLAMWDFGHCDPKRCSGKKMERQGVVKILRVGGPRFKGIVLTPKGKSYVSPADREIILEHGICVVDCSWARLGEVPFSKIASPHERILPHMIATNPVNYGKISKLNCVEAFAAGFAMVGELDMARKVLEGFKWGHAFLDVNKDVLKGYSQVGGGRGGHAEVRAFELEWVKAIEDEAAERKMKKDLGREGYLDSDDEDALVANKNHTFGQSSAGGWKSRKGAKSLESDSDEAEISEEDEGETGASQEESEEDQDMVEITDRLGNSMRMPREEAERRNLI</sequence>
<feature type="compositionally biased region" description="Basic and acidic residues" evidence="7">
    <location>
        <begin position="325"/>
        <end position="336"/>
    </location>
</feature>
<feature type="domain" description="RNase L inhibitor RLI-like possible metal-binding" evidence="9">
    <location>
        <begin position="59"/>
        <end position="90"/>
    </location>
</feature>
<feature type="compositionally biased region" description="Acidic residues" evidence="7">
    <location>
        <begin position="44"/>
        <end position="53"/>
    </location>
</feature>
<dbReference type="EC" id="2.5.1.157" evidence="6"/>
<evidence type="ECO:0000313" key="11">
    <source>
        <dbReference type="Proteomes" id="UP000320333"/>
    </source>
</evidence>
<dbReference type="Proteomes" id="UP000320333">
    <property type="component" value="Unassembled WGS sequence"/>
</dbReference>
<evidence type="ECO:0000256" key="2">
    <source>
        <dbReference type="ARBA" id="ARBA00022517"/>
    </source>
</evidence>
<evidence type="ECO:0000256" key="6">
    <source>
        <dbReference type="HAMAP-Rule" id="MF_03146"/>
    </source>
</evidence>
<feature type="binding site" evidence="6">
    <location>
        <position position="123"/>
    </location>
    <ligand>
        <name>S-adenosyl-L-methionine</name>
        <dbReference type="ChEBI" id="CHEBI:59789"/>
    </ligand>
</feature>
<dbReference type="PANTHER" id="PTHR20426:SF0">
    <property type="entry name" value="18S RRNA AMINOCARBOXYPROPYLTRANSFERASE"/>
    <property type="match status" value="1"/>
</dbReference>
<dbReference type="HAMAP" id="MF_01116">
    <property type="entry name" value="TSR3"/>
    <property type="match status" value="1"/>
</dbReference>
<dbReference type="GO" id="GO:0030490">
    <property type="term" value="P:maturation of SSU-rRNA"/>
    <property type="evidence" value="ECO:0007669"/>
    <property type="project" value="TreeGrafter"/>
</dbReference>
<dbReference type="GO" id="GO:0005634">
    <property type="term" value="C:nucleus"/>
    <property type="evidence" value="ECO:0007669"/>
    <property type="project" value="UniProtKB-SubCell"/>
</dbReference>
<evidence type="ECO:0000256" key="5">
    <source>
        <dbReference type="ARBA" id="ARBA00022691"/>
    </source>
</evidence>
<dbReference type="Pfam" id="PF04034">
    <property type="entry name" value="Ribo_biogen_C"/>
    <property type="match status" value="1"/>
</dbReference>
<dbReference type="InterPro" id="IPR007209">
    <property type="entry name" value="RNaseL-inhib-like_metal-bd_dom"/>
</dbReference>
<dbReference type="InterPro" id="IPR007177">
    <property type="entry name" value="Tsr3_C"/>
</dbReference>
<evidence type="ECO:0000256" key="4">
    <source>
        <dbReference type="ARBA" id="ARBA00022679"/>
    </source>
</evidence>
<comment type="caution">
    <text evidence="10">The sequence shown here is derived from an EMBL/GenBank/DDBJ whole genome shotgun (WGS) entry which is preliminary data.</text>
</comment>
<evidence type="ECO:0000256" key="3">
    <source>
        <dbReference type="ARBA" id="ARBA00022552"/>
    </source>
</evidence>
<keyword evidence="4 6" id="KW-0808">Transferase</keyword>
<dbReference type="GO" id="GO:0005737">
    <property type="term" value="C:cytoplasm"/>
    <property type="evidence" value="ECO:0007669"/>
    <property type="project" value="UniProtKB-SubCell"/>
</dbReference>
<comment type="function">
    <text evidence="6">Aminocarboxypropyltransferase that catalyzes the aminocarboxypropyl transfer on pseudouridine at position 1191 (Psi1191) in 18S rRNA. It constitutes the last step in biosynthesis of the hypermodified N1-methyl-N3-(3-amino-3-carboxypropyl) pseudouridine (m1acp3-Psi) conserved in eukaryotic 18S rRNA.</text>
</comment>
<feature type="binding site" evidence="6">
    <location>
        <position position="146"/>
    </location>
    <ligand>
        <name>S-adenosyl-L-methionine</name>
        <dbReference type="ChEBI" id="CHEBI:59789"/>
    </ligand>
</feature>
<proteinExistence type="inferred from homology"/>
<evidence type="ECO:0000256" key="7">
    <source>
        <dbReference type="SAM" id="MobiDB-lite"/>
    </source>
</evidence>
<dbReference type="NCBIfam" id="NF002621">
    <property type="entry name" value="PRK02287.1"/>
    <property type="match status" value="1"/>
</dbReference>
<keyword evidence="6" id="KW-0539">Nucleus</keyword>
<feature type="binding site" evidence="6">
    <location>
        <position position="74"/>
    </location>
    <ligand>
        <name>S-adenosyl-L-methionine</name>
        <dbReference type="ChEBI" id="CHEBI:59789"/>
    </ligand>
</feature>
<dbReference type="InterPro" id="IPR022968">
    <property type="entry name" value="Tsr3-like"/>
</dbReference>
<comment type="subcellular location">
    <subcellularLocation>
        <location evidence="6">Cytoplasm</location>
    </subcellularLocation>
    <subcellularLocation>
        <location evidence="6">Nucleus</location>
    </subcellularLocation>
</comment>
<feature type="region of interest" description="Disordered" evidence="7">
    <location>
        <begin position="262"/>
        <end position="336"/>
    </location>
</feature>
<evidence type="ECO:0000256" key="1">
    <source>
        <dbReference type="ARBA" id="ARBA00022490"/>
    </source>
</evidence>
<reference evidence="10 11" key="1">
    <citation type="journal article" date="2019" name="Sci. Rep.">
        <title>Comparative genomics of chytrid fungi reveal insights into the obligate biotrophic and pathogenic lifestyle of Synchytrium endobioticum.</title>
        <authorList>
            <person name="van de Vossenberg B.T.L.H."/>
            <person name="Warris S."/>
            <person name="Nguyen H.D.T."/>
            <person name="van Gent-Pelzer M.P.E."/>
            <person name="Joly D.L."/>
            <person name="van de Geest H.C."/>
            <person name="Bonants P.J.M."/>
            <person name="Smith D.S."/>
            <person name="Levesque C.A."/>
            <person name="van der Lee T.A.J."/>
        </authorList>
    </citation>
    <scope>NUCLEOTIDE SEQUENCE [LARGE SCALE GENOMIC DNA]</scope>
    <source>
        <strain evidence="10 11">CBS 675.73</strain>
    </source>
</reference>
<name>A0A507FTK9_9FUNG</name>
<feature type="region of interest" description="Disordered" evidence="7">
    <location>
        <begin position="1"/>
        <end position="53"/>
    </location>
</feature>
<accession>A0A507FTK9</accession>
<feature type="domain" description="16S/18S rRNA aminocarboxypropyltransferase Tsr3 C-terminal" evidence="8">
    <location>
        <begin position="97"/>
        <end position="209"/>
    </location>
</feature>
<keyword evidence="3 6" id="KW-0698">rRNA processing</keyword>
<organism evidence="10 11">
    <name type="scientific">Chytriomyces confervae</name>
    <dbReference type="NCBI Taxonomy" id="246404"/>
    <lineage>
        <taxon>Eukaryota</taxon>
        <taxon>Fungi</taxon>
        <taxon>Fungi incertae sedis</taxon>
        <taxon>Chytridiomycota</taxon>
        <taxon>Chytridiomycota incertae sedis</taxon>
        <taxon>Chytridiomycetes</taxon>
        <taxon>Chytridiales</taxon>
        <taxon>Chytriomycetaceae</taxon>
        <taxon>Chytriomyces</taxon>
    </lineage>
</organism>
<comment type="catalytic activity">
    <reaction evidence="6">
        <text>N(1)-methylpseudouridine(1191) in yeast 18S rRNA + S-adenosyl-L-methionine = N(1)-methyl-N(3)-[(3S)-3-amino-3-carboxypropyl]pseudouridine(1191) in yeast 18S rRNA + S-methyl-5'-thioadenosine + H(+)</text>
        <dbReference type="Rhea" id="RHEA:63300"/>
        <dbReference type="Rhea" id="RHEA-COMP:13852"/>
        <dbReference type="Rhea" id="RHEA-COMP:16309"/>
        <dbReference type="ChEBI" id="CHEBI:15378"/>
        <dbReference type="ChEBI" id="CHEBI:17509"/>
        <dbReference type="ChEBI" id="CHEBI:59789"/>
        <dbReference type="ChEBI" id="CHEBI:74890"/>
        <dbReference type="ChEBI" id="CHEBI:146234"/>
    </reaction>
</comment>
<comment type="caution">
    <text evidence="6">Lacks conserved residue(s) required for the propagation of feature annotation.</text>
</comment>
<keyword evidence="1 6" id="KW-0963">Cytoplasm</keyword>
<comment type="similarity">
    <text evidence="6">Belongs to the TDD superfamily. TSR3 family.</text>
</comment>
<protein>
    <recommendedName>
        <fullName evidence="6">18S rRNA aminocarboxypropyltransferase</fullName>
        <ecNumber evidence="6">2.5.1.157</ecNumber>
    </recommendedName>
</protein>
<keyword evidence="5 6" id="KW-0949">S-adenosyl-L-methionine</keyword>
<evidence type="ECO:0000259" key="9">
    <source>
        <dbReference type="Pfam" id="PF04068"/>
    </source>
</evidence>
<feature type="compositionally biased region" description="Acidic residues" evidence="7">
    <location>
        <begin position="284"/>
        <end position="314"/>
    </location>
</feature>
<keyword evidence="2 6" id="KW-0690">Ribosome biogenesis</keyword>
<dbReference type="GO" id="GO:1904047">
    <property type="term" value="F:S-adenosyl-L-methionine binding"/>
    <property type="evidence" value="ECO:0007669"/>
    <property type="project" value="UniProtKB-UniRule"/>
</dbReference>
<dbReference type="OrthoDB" id="10262062at2759"/>
<dbReference type="EMBL" id="QEAP01000004">
    <property type="protein sequence ID" value="TPX78456.1"/>
    <property type="molecule type" value="Genomic_DNA"/>
</dbReference>
<evidence type="ECO:0000259" key="8">
    <source>
        <dbReference type="Pfam" id="PF04034"/>
    </source>
</evidence>
<keyword evidence="11" id="KW-1185">Reference proteome</keyword>
<dbReference type="PANTHER" id="PTHR20426">
    <property type="entry name" value="RIBOSOME BIOGENESIS PROTEIN TSR3 HOMOLOG"/>
    <property type="match status" value="1"/>
</dbReference>
<dbReference type="STRING" id="246404.A0A507FTK9"/>
<dbReference type="AlphaFoldDB" id="A0A507FTK9"/>
<dbReference type="GO" id="GO:0000455">
    <property type="term" value="P:enzyme-directed rRNA pseudouridine synthesis"/>
    <property type="evidence" value="ECO:0007669"/>
    <property type="project" value="UniProtKB-UniRule"/>
</dbReference>